<dbReference type="GO" id="GO:0003723">
    <property type="term" value="F:RNA binding"/>
    <property type="evidence" value="ECO:0007669"/>
    <property type="project" value="InterPro"/>
</dbReference>
<dbReference type="Gene3D" id="2.30.130.10">
    <property type="entry name" value="PUA domain"/>
    <property type="match status" value="1"/>
</dbReference>
<evidence type="ECO:0000259" key="1">
    <source>
        <dbReference type="SMART" id="SM00359"/>
    </source>
</evidence>
<dbReference type="SMART" id="SM00359">
    <property type="entry name" value="PUA"/>
    <property type="match status" value="1"/>
</dbReference>
<protein>
    <recommendedName>
        <fullName evidence="1">PUA domain-containing protein</fullName>
    </recommendedName>
</protein>
<gene>
    <name evidence="2" type="ORF">P186_0008</name>
</gene>
<dbReference type="NCBIfam" id="TIGR00451">
    <property type="entry name" value="unchar_dom_2"/>
    <property type="match status" value="1"/>
</dbReference>
<dbReference type="EMBL" id="CP003098">
    <property type="protein sequence ID" value="AET31478.1"/>
    <property type="molecule type" value="Genomic_DNA"/>
</dbReference>
<sequence length="172" mass="19054">MRRIRLSNREIKELRESHKFAAPIMSNVDTVEIVPLTEKESIILVDGEPLLSKVSVKDLGEFIIPSLYLIHKSPKGALLPPLPKAVVDAGAVKRIIDGADVMRPGIKKLEGEFNKGDTVFVVDEKGRAIAIAVALHSSEEIQQMEKGKVLLNLHYLGDRIWRASLELAKKTS</sequence>
<name>G7VD88_9CREN</name>
<dbReference type="InterPro" id="IPR002478">
    <property type="entry name" value="PUA"/>
</dbReference>
<dbReference type="InterPro" id="IPR036974">
    <property type="entry name" value="PUA_sf"/>
</dbReference>
<dbReference type="Gene3D" id="3.10.450.120">
    <property type="entry name" value="Pre-PUA domain, domain 1"/>
    <property type="match status" value="1"/>
</dbReference>
<dbReference type="AlphaFoldDB" id="G7VD88"/>
<dbReference type="CDD" id="cd21154">
    <property type="entry name" value="PUA_MJ1432-like"/>
    <property type="match status" value="1"/>
</dbReference>
<dbReference type="RefSeq" id="WP_014287309.1">
    <property type="nucleotide sequence ID" value="NC_016645.1"/>
</dbReference>
<dbReference type="HOGENOM" id="CLU_090468_1_1_2"/>
<dbReference type="Proteomes" id="UP000005867">
    <property type="component" value="Chromosome"/>
</dbReference>
<dbReference type="InterPro" id="IPR015947">
    <property type="entry name" value="PUA-like_sf"/>
</dbReference>
<organism evidence="2 3">
    <name type="scientific">Pyrobaculum ferrireducens</name>
    <dbReference type="NCBI Taxonomy" id="1104324"/>
    <lineage>
        <taxon>Archaea</taxon>
        <taxon>Thermoproteota</taxon>
        <taxon>Thermoprotei</taxon>
        <taxon>Thermoproteales</taxon>
        <taxon>Thermoproteaceae</taxon>
        <taxon>Pyrobaculum</taxon>
    </lineage>
</organism>
<evidence type="ECO:0000313" key="2">
    <source>
        <dbReference type="EMBL" id="AET31478.1"/>
    </source>
</evidence>
<proteinExistence type="predicted"/>
<dbReference type="InterPro" id="IPR015266">
    <property type="entry name" value="DUF1947"/>
</dbReference>
<dbReference type="STRING" id="1104324.P186_0008"/>
<keyword evidence="3" id="KW-1185">Reference proteome</keyword>
<feature type="domain" description="PUA" evidence="1">
    <location>
        <begin position="83"/>
        <end position="157"/>
    </location>
</feature>
<dbReference type="NCBIfam" id="TIGR03684">
    <property type="entry name" value="arCOG00985"/>
    <property type="match status" value="1"/>
</dbReference>
<dbReference type="GeneID" id="11593933"/>
<dbReference type="BioCyc" id="PSP1104324:GJSN-8-MONOMER"/>
<dbReference type="PANTHER" id="PTHR22798">
    <property type="entry name" value="MCT-1 PROTEIN"/>
    <property type="match status" value="1"/>
</dbReference>
<dbReference type="OrthoDB" id="27972at2157"/>
<dbReference type="PANTHER" id="PTHR22798:SF0">
    <property type="entry name" value="MALIGNANT T-CELL-AMPLIFIED SEQUENCE 1"/>
    <property type="match status" value="1"/>
</dbReference>
<dbReference type="Pfam" id="PF01472">
    <property type="entry name" value="PUA"/>
    <property type="match status" value="1"/>
</dbReference>
<dbReference type="InterPro" id="IPR022430">
    <property type="entry name" value="CHP03684"/>
</dbReference>
<dbReference type="SUPFAM" id="SSF88697">
    <property type="entry name" value="PUA domain-like"/>
    <property type="match status" value="1"/>
</dbReference>
<dbReference type="GO" id="GO:0001731">
    <property type="term" value="P:formation of translation preinitiation complex"/>
    <property type="evidence" value="ECO:0007669"/>
    <property type="project" value="TreeGrafter"/>
</dbReference>
<dbReference type="KEGG" id="pyr:P186_0008"/>
<dbReference type="InterPro" id="IPR004521">
    <property type="entry name" value="Uncharacterised_CHP00451"/>
</dbReference>
<dbReference type="PROSITE" id="PS50890">
    <property type="entry name" value="PUA"/>
    <property type="match status" value="1"/>
</dbReference>
<dbReference type="PIRSF" id="PIRSF005067">
    <property type="entry name" value="Tma_RNA-bind_prd"/>
    <property type="match status" value="1"/>
</dbReference>
<accession>G7VD88</accession>
<dbReference type="Pfam" id="PF09183">
    <property type="entry name" value="DUF1947"/>
    <property type="match status" value="1"/>
</dbReference>
<dbReference type="InterPro" id="IPR016437">
    <property type="entry name" value="MCT-1/Tma20"/>
</dbReference>
<evidence type="ECO:0000313" key="3">
    <source>
        <dbReference type="Proteomes" id="UP000005867"/>
    </source>
</evidence>
<reference evidence="2 3" key="1">
    <citation type="journal article" date="2012" name="J. Bacteriol.">
        <title>Complete genome sequence of strain 1860, a crenarchaeon of the genus pyrobaculum able to grow with various electron acceptors.</title>
        <authorList>
            <person name="Mardanov A.V."/>
            <person name="Gumerov V.M."/>
            <person name="Slobodkina G.B."/>
            <person name="Beletsky A.V."/>
            <person name="Bonch-Osmolovskaya E.A."/>
            <person name="Ravin N.V."/>
            <person name="Skryabin K.G."/>
        </authorList>
    </citation>
    <scope>NUCLEOTIDE SEQUENCE [LARGE SCALE GENOMIC DNA]</scope>
    <source>
        <strain evidence="2 3">1860</strain>
    </source>
</reference>
<dbReference type="eggNOG" id="arCOG00985">
    <property type="taxonomic scope" value="Archaea"/>
</dbReference>